<dbReference type="Proteomes" id="UP000636956">
    <property type="component" value="Unassembled WGS sequence"/>
</dbReference>
<feature type="signal peptide" evidence="2">
    <location>
        <begin position="1"/>
        <end position="31"/>
    </location>
</feature>
<keyword evidence="2" id="KW-0732">Signal</keyword>
<dbReference type="AlphaFoldDB" id="A0A917PJ46"/>
<evidence type="ECO:0000256" key="1">
    <source>
        <dbReference type="SAM" id="MobiDB-lite"/>
    </source>
</evidence>
<comment type="caution">
    <text evidence="3">The sequence shown here is derived from an EMBL/GenBank/DDBJ whole genome shotgun (WGS) entry which is preliminary data.</text>
</comment>
<organism evidence="3 4">
    <name type="scientific">Agromyces bauzanensis</name>
    <dbReference type="NCBI Taxonomy" id="1308924"/>
    <lineage>
        <taxon>Bacteria</taxon>
        <taxon>Bacillati</taxon>
        <taxon>Actinomycetota</taxon>
        <taxon>Actinomycetes</taxon>
        <taxon>Micrococcales</taxon>
        <taxon>Microbacteriaceae</taxon>
        <taxon>Agromyces</taxon>
    </lineage>
</organism>
<accession>A0A917PJ46</accession>
<proteinExistence type="predicted"/>
<dbReference type="EMBL" id="BMMD01000010">
    <property type="protein sequence ID" value="GGJ81360.1"/>
    <property type="molecule type" value="Genomic_DNA"/>
</dbReference>
<evidence type="ECO:0000256" key="2">
    <source>
        <dbReference type="SAM" id="SignalP"/>
    </source>
</evidence>
<evidence type="ECO:0000313" key="4">
    <source>
        <dbReference type="Proteomes" id="UP000636956"/>
    </source>
</evidence>
<evidence type="ECO:0000313" key="3">
    <source>
        <dbReference type="EMBL" id="GGJ81360.1"/>
    </source>
</evidence>
<name>A0A917PJ46_9MICO</name>
<feature type="compositionally biased region" description="Basic and acidic residues" evidence="1">
    <location>
        <begin position="140"/>
        <end position="150"/>
    </location>
</feature>
<reference evidence="3" key="1">
    <citation type="journal article" date="2014" name="Int. J. Syst. Evol. Microbiol.">
        <title>Complete genome sequence of Corynebacterium casei LMG S-19264T (=DSM 44701T), isolated from a smear-ripened cheese.</title>
        <authorList>
            <consortium name="US DOE Joint Genome Institute (JGI-PGF)"/>
            <person name="Walter F."/>
            <person name="Albersmeier A."/>
            <person name="Kalinowski J."/>
            <person name="Ruckert C."/>
        </authorList>
    </citation>
    <scope>NUCLEOTIDE SEQUENCE</scope>
    <source>
        <strain evidence="3">CGMCC 1.8984</strain>
    </source>
</reference>
<feature type="chain" id="PRO_5036779760" description="Mucin-associated surface protein" evidence="2">
    <location>
        <begin position="32"/>
        <end position="150"/>
    </location>
</feature>
<feature type="compositionally biased region" description="Low complexity" evidence="1">
    <location>
        <begin position="102"/>
        <end position="120"/>
    </location>
</feature>
<dbReference type="RefSeq" id="WP_188743269.1">
    <property type="nucleotide sequence ID" value="NZ_BAABFW010000030.1"/>
</dbReference>
<sequence>MIRSTRLRGRRAALPAAAIAVALTFGLSACGASTEETTAALHASVVQVAERAAAGDYAGALAELALLERDLAAAVDAGGIDPEREQRIRAAMELVRADLEAAEVATTTPEPEPSPDSVDSGNDGTDAPGNSGDAPGNSGDKGKGKNKGDD</sequence>
<evidence type="ECO:0008006" key="5">
    <source>
        <dbReference type="Google" id="ProtNLM"/>
    </source>
</evidence>
<feature type="region of interest" description="Disordered" evidence="1">
    <location>
        <begin position="100"/>
        <end position="150"/>
    </location>
</feature>
<keyword evidence="4" id="KW-1185">Reference proteome</keyword>
<reference evidence="3" key="2">
    <citation type="submission" date="2020-09" db="EMBL/GenBank/DDBJ databases">
        <authorList>
            <person name="Sun Q."/>
            <person name="Zhou Y."/>
        </authorList>
    </citation>
    <scope>NUCLEOTIDE SEQUENCE</scope>
    <source>
        <strain evidence="3">CGMCC 1.8984</strain>
    </source>
</reference>
<gene>
    <name evidence="3" type="ORF">GCM10011372_19730</name>
</gene>
<protein>
    <recommendedName>
        <fullName evidence="5">Mucin-associated surface protein</fullName>
    </recommendedName>
</protein>
<dbReference type="PROSITE" id="PS51257">
    <property type="entry name" value="PROKAR_LIPOPROTEIN"/>
    <property type="match status" value="1"/>
</dbReference>